<accession>A0A1F6Y3V6</accession>
<dbReference type="GO" id="GO:0015969">
    <property type="term" value="P:guanosine tetraphosphate metabolic process"/>
    <property type="evidence" value="ECO:0007669"/>
    <property type="project" value="InterPro"/>
</dbReference>
<evidence type="ECO:0000259" key="1">
    <source>
        <dbReference type="SMART" id="SM00954"/>
    </source>
</evidence>
<gene>
    <name evidence="2" type="ORF">A3G53_02940</name>
</gene>
<dbReference type="InterPro" id="IPR043519">
    <property type="entry name" value="NT_sf"/>
</dbReference>
<proteinExistence type="predicted"/>
<sequence>MNARMIDKIIALLNPQRHKGEKSYLSTILTEYKNKRPNYEEFRIAAHRALEALLKEGEYKYQIISRTKTHERLEEKLLRKKEHGIFYHSVEEVEDLVGIRIIFYTERDKEKFVKKIKNEIGGFMKIEERVKDNGYRATHIIMSFGRKRLNLSEYKQFRGLKSEVQITSILHHAWAEIEHDLIYKDINNLKIRDPEKFELTKQKIHLLLEKYIKKAATELEEIIDNGTE</sequence>
<organism evidence="2 3">
    <name type="scientific">Candidatus Nomurabacteria bacterium RIFCSPLOWO2_12_FULL_44_11</name>
    <dbReference type="NCBI Taxonomy" id="1801796"/>
    <lineage>
        <taxon>Bacteria</taxon>
        <taxon>Candidatus Nomuraibacteriota</taxon>
    </lineage>
</organism>
<dbReference type="AlphaFoldDB" id="A0A1F6Y3V6"/>
<dbReference type="CDD" id="cd05399">
    <property type="entry name" value="NT_Rel-Spo_like"/>
    <property type="match status" value="1"/>
</dbReference>
<dbReference type="Proteomes" id="UP000178645">
    <property type="component" value="Unassembled WGS sequence"/>
</dbReference>
<feature type="domain" description="RelA/SpoT" evidence="1">
    <location>
        <begin position="65"/>
        <end position="189"/>
    </location>
</feature>
<dbReference type="Gene3D" id="3.30.460.10">
    <property type="entry name" value="Beta Polymerase, domain 2"/>
    <property type="match status" value="1"/>
</dbReference>
<dbReference type="SUPFAM" id="SSF81301">
    <property type="entry name" value="Nucleotidyltransferase"/>
    <property type="match status" value="1"/>
</dbReference>
<dbReference type="PANTHER" id="PTHR41773">
    <property type="entry name" value="GTP PYROPHOSPHATASE-RELATED"/>
    <property type="match status" value="1"/>
</dbReference>
<reference evidence="2 3" key="1">
    <citation type="journal article" date="2016" name="Nat. Commun.">
        <title>Thousands of microbial genomes shed light on interconnected biogeochemical processes in an aquifer system.</title>
        <authorList>
            <person name="Anantharaman K."/>
            <person name="Brown C.T."/>
            <person name="Hug L.A."/>
            <person name="Sharon I."/>
            <person name="Castelle C.J."/>
            <person name="Probst A.J."/>
            <person name="Thomas B.C."/>
            <person name="Singh A."/>
            <person name="Wilkins M.J."/>
            <person name="Karaoz U."/>
            <person name="Brodie E.L."/>
            <person name="Williams K.H."/>
            <person name="Hubbard S.S."/>
            <person name="Banfield J.F."/>
        </authorList>
    </citation>
    <scope>NUCLEOTIDE SEQUENCE [LARGE SCALE GENOMIC DNA]</scope>
</reference>
<protein>
    <recommendedName>
        <fullName evidence="1">RelA/SpoT domain-containing protein</fullName>
    </recommendedName>
</protein>
<evidence type="ECO:0000313" key="3">
    <source>
        <dbReference type="Proteomes" id="UP000178645"/>
    </source>
</evidence>
<comment type="caution">
    <text evidence="2">The sequence shown here is derived from an EMBL/GenBank/DDBJ whole genome shotgun (WGS) entry which is preliminary data.</text>
</comment>
<dbReference type="InterPro" id="IPR007685">
    <property type="entry name" value="RelA_SpoT"/>
</dbReference>
<name>A0A1F6Y3V6_9BACT</name>
<evidence type="ECO:0000313" key="2">
    <source>
        <dbReference type="EMBL" id="OGJ00979.1"/>
    </source>
</evidence>
<dbReference type="Pfam" id="PF04607">
    <property type="entry name" value="RelA_SpoT"/>
    <property type="match status" value="1"/>
</dbReference>
<dbReference type="SMART" id="SM00954">
    <property type="entry name" value="RelA_SpoT"/>
    <property type="match status" value="1"/>
</dbReference>
<dbReference type="EMBL" id="MFVU01000032">
    <property type="protein sequence ID" value="OGJ00979.1"/>
    <property type="molecule type" value="Genomic_DNA"/>
</dbReference>
<dbReference type="PANTHER" id="PTHR41773:SF1">
    <property type="entry name" value="RELA_SPOT DOMAIN-CONTAINING PROTEIN"/>
    <property type="match status" value="1"/>
</dbReference>